<comment type="caution">
    <text evidence="2">The sequence shown here is derived from an EMBL/GenBank/DDBJ whole genome shotgun (WGS) entry which is preliminary data.</text>
</comment>
<sequence>MPDSQPGLEGLSLVTWQGVWHTAGRAPNRVPGYRRTERRTETAREVRPPCETADGIREGALDGGREPLDTPKRES</sequence>
<dbReference type="EMBL" id="BAAASZ010000015">
    <property type="protein sequence ID" value="GAA2434073.1"/>
    <property type="molecule type" value="Genomic_DNA"/>
</dbReference>
<gene>
    <name evidence="2" type="ORF">GCM10010405_16320</name>
</gene>
<proteinExistence type="predicted"/>
<keyword evidence="3" id="KW-1185">Reference proteome</keyword>
<evidence type="ECO:0000313" key="2">
    <source>
        <dbReference type="EMBL" id="GAA2434073.1"/>
    </source>
</evidence>
<accession>A0ABP5WTH7</accession>
<dbReference type="Proteomes" id="UP001501638">
    <property type="component" value="Unassembled WGS sequence"/>
</dbReference>
<evidence type="ECO:0000313" key="3">
    <source>
        <dbReference type="Proteomes" id="UP001501638"/>
    </source>
</evidence>
<organism evidence="2 3">
    <name type="scientific">Streptomyces macrosporus</name>
    <dbReference type="NCBI Taxonomy" id="44032"/>
    <lineage>
        <taxon>Bacteria</taxon>
        <taxon>Bacillati</taxon>
        <taxon>Actinomycetota</taxon>
        <taxon>Actinomycetes</taxon>
        <taxon>Kitasatosporales</taxon>
        <taxon>Streptomycetaceae</taxon>
        <taxon>Streptomyces</taxon>
    </lineage>
</organism>
<name>A0ABP5WTH7_9ACTN</name>
<reference evidence="3" key="1">
    <citation type="journal article" date="2019" name="Int. J. Syst. Evol. Microbiol.">
        <title>The Global Catalogue of Microorganisms (GCM) 10K type strain sequencing project: providing services to taxonomists for standard genome sequencing and annotation.</title>
        <authorList>
            <consortium name="The Broad Institute Genomics Platform"/>
            <consortium name="The Broad Institute Genome Sequencing Center for Infectious Disease"/>
            <person name="Wu L."/>
            <person name="Ma J."/>
        </authorList>
    </citation>
    <scope>NUCLEOTIDE SEQUENCE [LARGE SCALE GENOMIC DNA]</scope>
    <source>
        <strain evidence="3">JCM 6305</strain>
    </source>
</reference>
<protein>
    <submittedName>
        <fullName evidence="2">Uncharacterized protein</fullName>
    </submittedName>
</protein>
<evidence type="ECO:0000256" key="1">
    <source>
        <dbReference type="SAM" id="MobiDB-lite"/>
    </source>
</evidence>
<feature type="region of interest" description="Disordered" evidence="1">
    <location>
        <begin position="36"/>
        <end position="75"/>
    </location>
</feature>